<feature type="transmembrane region" description="Helical" evidence="1">
    <location>
        <begin position="129"/>
        <end position="150"/>
    </location>
</feature>
<accession>A0A4R5M4P6</accession>
<evidence type="ECO:0000256" key="1">
    <source>
        <dbReference type="SAM" id="Phobius"/>
    </source>
</evidence>
<keyword evidence="1" id="KW-0472">Membrane</keyword>
<feature type="transmembrane region" description="Helical" evidence="1">
    <location>
        <begin position="44"/>
        <end position="67"/>
    </location>
</feature>
<dbReference type="RefSeq" id="WP_133197770.1">
    <property type="nucleotide sequence ID" value="NZ_JBHUCW010000011.1"/>
</dbReference>
<dbReference type="EMBL" id="SMRP01000016">
    <property type="protein sequence ID" value="TDG20362.1"/>
    <property type="molecule type" value="Genomic_DNA"/>
</dbReference>
<organism evidence="2 3">
    <name type="scientific">Paraburkholderia silviterrae</name>
    <dbReference type="NCBI Taxonomy" id="2528715"/>
    <lineage>
        <taxon>Bacteria</taxon>
        <taxon>Pseudomonadati</taxon>
        <taxon>Pseudomonadota</taxon>
        <taxon>Betaproteobacteria</taxon>
        <taxon>Burkholderiales</taxon>
        <taxon>Burkholderiaceae</taxon>
        <taxon>Paraburkholderia</taxon>
    </lineage>
</organism>
<dbReference type="Proteomes" id="UP000295722">
    <property type="component" value="Unassembled WGS sequence"/>
</dbReference>
<dbReference type="OrthoDB" id="8968625at2"/>
<dbReference type="AlphaFoldDB" id="A0A4R5M4P6"/>
<evidence type="ECO:0000313" key="3">
    <source>
        <dbReference type="Proteomes" id="UP000295722"/>
    </source>
</evidence>
<name>A0A4R5M4P6_9BURK</name>
<reference evidence="2 3" key="1">
    <citation type="submission" date="2019-03" db="EMBL/GenBank/DDBJ databases">
        <title>Paraburkholderia sp. 4M-K11, isolated from subtropical forest soil.</title>
        <authorList>
            <person name="Gao Z.-H."/>
            <person name="Qiu L.-H."/>
        </authorList>
    </citation>
    <scope>NUCLEOTIDE SEQUENCE [LARGE SCALE GENOMIC DNA]</scope>
    <source>
        <strain evidence="2 3">4M-K11</strain>
    </source>
</reference>
<proteinExistence type="predicted"/>
<protein>
    <recommendedName>
        <fullName evidence="4">Transmembrane protein</fullName>
    </recommendedName>
</protein>
<sequence length="151" mass="15803">MSDRRDMFRIAAARGALDAGMWGVVAAFIAAIAGWWIATGWVQAPLAGSLLAFVSTASGLGALWYAVRIAIDRRLFAAMADYALAPESGIDETLAGLDEALTYLGWISAAKAGRPLNARVRGTIGLQRASLIVAAVQWGVVGVALVARTLC</sequence>
<keyword evidence="1" id="KW-1133">Transmembrane helix</keyword>
<feature type="transmembrane region" description="Helical" evidence="1">
    <location>
        <begin position="20"/>
        <end position="38"/>
    </location>
</feature>
<evidence type="ECO:0008006" key="4">
    <source>
        <dbReference type="Google" id="ProtNLM"/>
    </source>
</evidence>
<keyword evidence="1" id="KW-0812">Transmembrane</keyword>
<gene>
    <name evidence="2" type="ORF">EYW47_26295</name>
</gene>
<comment type="caution">
    <text evidence="2">The sequence shown here is derived from an EMBL/GenBank/DDBJ whole genome shotgun (WGS) entry which is preliminary data.</text>
</comment>
<keyword evidence="3" id="KW-1185">Reference proteome</keyword>
<evidence type="ECO:0000313" key="2">
    <source>
        <dbReference type="EMBL" id="TDG20362.1"/>
    </source>
</evidence>